<feature type="compositionally biased region" description="Low complexity" evidence="1">
    <location>
        <begin position="93"/>
        <end position="102"/>
    </location>
</feature>
<name>A0A8K1FLT3_PYTOL</name>
<gene>
    <name evidence="2" type="ORF">Poli38472_014274</name>
</gene>
<dbReference type="OrthoDB" id="77806at2759"/>
<keyword evidence="3" id="KW-1185">Reference proteome</keyword>
<comment type="caution">
    <text evidence="2">The sequence shown here is derived from an EMBL/GenBank/DDBJ whole genome shotgun (WGS) entry which is preliminary data.</text>
</comment>
<feature type="region of interest" description="Disordered" evidence="1">
    <location>
        <begin position="141"/>
        <end position="175"/>
    </location>
</feature>
<feature type="region of interest" description="Disordered" evidence="1">
    <location>
        <begin position="200"/>
        <end position="233"/>
    </location>
</feature>
<accession>A0A8K1FLT3</accession>
<feature type="compositionally biased region" description="Basic and acidic residues" evidence="1">
    <location>
        <begin position="223"/>
        <end position="233"/>
    </location>
</feature>
<sequence length="233" mass="25939">MATMTMENLLNKAKMEREEAASPDAKRRKTDDASPKKESVHDTPENENEGEVDAEAEAEAEENAATMMPKLPPISTLTRPSRLPPSLQATKETVTSSQSSNTPTPPVQNENLCRYRNKLCLHPRAIKRNGELHNLCEKHRAKANQNQRKLESKRRMQKRQTRHTLQPVPPRGPPLAMTDPAVVLSTLAASVPYAVVPRGAPSGAALPSLAQLHPPPPHPSYHYYRDDYPPYSH</sequence>
<feature type="compositionally biased region" description="Acidic residues" evidence="1">
    <location>
        <begin position="45"/>
        <end position="62"/>
    </location>
</feature>
<evidence type="ECO:0000313" key="3">
    <source>
        <dbReference type="Proteomes" id="UP000794436"/>
    </source>
</evidence>
<feature type="compositionally biased region" description="Basic and acidic residues" evidence="1">
    <location>
        <begin position="29"/>
        <end position="44"/>
    </location>
</feature>
<proteinExistence type="predicted"/>
<protein>
    <submittedName>
        <fullName evidence="2">Uncharacterized protein</fullName>
    </submittedName>
</protein>
<evidence type="ECO:0000313" key="2">
    <source>
        <dbReference type="EMBL" id="TMW64157.1"/>
    </source>
</evidence>
<organism evidence="2 3">
    <name type="scientific">Pythium oligandrum</name>
    <name type="common">Mycoparasitic fungus</name>
    <dbReference type="NCBI Taxonomy" id="41045"/>
    <lineage>
        <taxon>Eukaryota</taxon>
        <taxon>Sar</taxon>
        <taxon>Stramenopiles</taxon>
        <taxon>Oomycota</taxon>
        <taxon>Peronosporomycetes</taxon>
        <taxon>Pythiales</taxon>
        <taxon>Pythiaceae</taxon>
        <taxon>Pythium</taxon>
    </lineage>
</organism>
<reference evidence="2" key="1">
    <citation type="submission" date="2019-03" db="EMBL/GenBank/DDBJ databases">
        <title>Long read genome sequence of the mycoparasitic Pythium oligandrum ATCC 38472 isolated from sugarbeet rhizosphere.</title>
        <authorList>
            <person name="Gaulin E."/>
        </authorList>
    </citation>
    <scope>NUCLEOTIDE SEQUENCE</scope>
    <source>
        <strain evidence="2">ATCC 38472_TT</strain>
    </source>
</reference>
<dbReference type="AlphaFoldDB" id="A0A8K1FLT3"/>
<dbReference type="EMBL" id="SPLM01000041">
    <property type="protein sequence ID" value="TMW64157.1"/>
    <property type="molecule type" value="Genomic_DNA"/>
</dbReference>
<dbReference type="Proteomes" id="UP000794436">
    <property type="component" value="Unassembled WGS sequence"/>
</dbReference>
<feature type="region of interest" description="Disordered" evidence="1">
    <location>
        <begin position="1"/>
        <end position="110"/>
    </location>
</feature>
<evidence type="ECO:0000256" key="1">
    <source>
        <dbReference type="SAM" id="MobiDB-lite"/>
    </source>
</evidence>